<keyword evidence="3" id="KW-1185">Reference proteome</keyword>
<name>A0A8J3FTC4_9PSEU</name>
<protein>
    <recommendedName>
        <fullName evidence="4">Ig-like domain-containing protein</fullName>
    </recommendedName>
</protein>
<evidence type="ECO:0000256" key="1">
    <source>
        <dbReference type="SAM" id="SignalP"/>
    </source>
</evidence>
<evidence type="ECO:0000313" key="3">
    <source>
        <dbReference type="Proteomes" id="UP000637578"/>
    </source>
</evidence>
<dbReference type="RefSeq" id="WP_189052785.1">
    <property type="nucleotide sequence ID" value="NZ_BMMK01000001.1"/>
</dbReference>
<feature type="chain" id="PRO_5038525539" description="Ig-like domain-containing protein" evidence="1">
    <location>
        <begin position="22"/>
        <end position="182"/>
    </location>
</feature>
<dbReference type="EMBL" id="BMMK01000001">
    <property type="protein sequence ID" value="GGM33216.1"/>
    <property type="molecule type" value="Genomic_DNA"/>
</dbReference>
<dbReference type="Proteomes" id="UP000637578">
    <property type="component" value="Unassembled WGS sequence"/>
</dbReference>
<feature type="signal peptide" evidence="1">
    <location>
        <begin position="1"/>
        <end position="21"/>
    </location>
</feature>
<accession>A0A8J3FTC4</accession>
<evidence type="ECO:0000313" key="2">
    <source>
        <dbReference type="EMBL" id="GGM33216.1"/>
    </source>
</evidence>
<dbReference type="AlphaFoldDB" id="A0A8J3FTC4"/>
<reference evidence="2" key="2">
    <citation type="submission" date="2020-09" db="EMBL/GenBank/DDBJ databases">
        <authorList>
            <person name="Sun Q."/>
            <person name="Zhou Y."/>
        </authorList>
    </citation>
    <scope>NUCLEOTIDE SEQUENCE</scope>
    <source>
        <strain evidence="2">CGMCC 4.5737</strain>
    </source>
</reference>
<organism evidence="2 3">
    <name type="scientific">Longimycelium tulufanense</name>
    <dbReference type="NCBI Taxonomy" id="907463"/>
    <lineage>
        <taxon>Bacteria</taxon>
        <taxon>Bacillati</taxon>
        <taxon>Actinomycetota</taxon>
        <taxon>Actinomycetes</taxon>
        <taxon>Pseudonocardiales</taxon>
        <taxon>Pseudonocardiaceae</taxon>
        <taxon>Longimycelium</taxon>
    </lineage>
</organism>
<keyword evidence="1" id="KW-0732">Signal</keyword>
<proteinExistence type="predicted"/>
<comment type="caution">
    <text evidence="2">The sequence shown here is derived from an EMBL/GenBank/DDBJ whole genome shotgun (WGS) entry which is preliminary data.</text>
</comment>
<gene>
    <name evidence="2" type="ORF">GCM10012275_00860</name>
</gene>
<sequence length="182" mass="18959">MRLFRLLMTFLFGALVGPVTAPGAASANAVGDVELACTYNVQFNLAEPLTATKTETTWTGTGGGSNCMSPTGSYPNLRSSVIAPWTGTASSVPGTNPCPAQVELVGEGTINWSPGEEKSRFEIRVDFVAEDGTLGVSGKTLTGPLRGTYITALPVVGHTNPDCAVTGLTSITSEVTEVLYHF</sequence>
<evidence type="ECO:0008006" key="4">
    <source>
        <dbReference type="Google" id="ProtNLM"/>
    </source>
</evidence>
<reference evidence="2" key="1">
    <citation type="journal article" date="2014" name="Int. J. Syst. Evol. Microbiol.">
        <title>Complete genome sequence of Corynebacterium casei LMG S-19264T (=DSM 44701T), isolated from a smear-ripened cheese.</title>
        <authorList>
            <consortium name="US DOE Joint Genome Institute (JGI-PGF)"/>
            <person name="Walter F."/>
            <person name="Albersmeier A."/>
            <person name="Kalinowski J."/>
            <person name="Ruckert C."/>
        </authorList>
    </citation>
    <scope>NUCLEOTIDE SEQUENCE</scope>
    <source>
        <strain evidence="2">CGMCC 4.5737</strain>
    </source>
</reference>